<evidence type="ECO:0000259" key="5">
    <source>
        <dbReference type="Pfam" id="PF00891"/>
    </source>
</evidence>
<dbReference type="Pfam" id="PF00891">
    <property type="entry name" value="Methyltransf_2"/>
    <property type="match status" value="1"/>
</dbReference>
<dbReference type="Proteomes" id="UP000054477">
    <property type="component" value="Unassembled WGS sequence"/>
</dbReference>
<feature type="region of interest" description="Disordered" evidence="4">
    <location>
        <begin position="44"/>
        <end position="113"/>
    </location>
</feature>
<dbReference type="InterPro" id="IPR001077">
    <property type="entry name" value="COMT_C"/>
</dbReference>
<name>A0A0C9WP66_9AGAR</name>
<feature type="compositionally biased region" description="Polar residues" evidence="4">
    <location>
        <begin position="50"/>
        <end position="62"/>
    </location>
</feature>
<feature type="region of interest" description="Disordered" evidence="4">
    <location>
        <begin position="866"/>
        <end position="912"/>
    </location>
</feature>
<dbReference type="Gene3D" id="1.10.10.10">
    <property type="entry name" value="Winged helix-like DNA-binding domain superfamily/Winged helix DNA-binding domain"/>
    <property type="match status" value="1"/>
</dbReference>
<dbReference type="SUPFAM" id="SSF53335">
    <property type="entry name" value="S-adenosyl-L-methionine-dependent methyltransferases"/>
    <property type="match status" value="1"/>
</dbReference>
<evidence type="ECO:0000256" key="1">
    <source>
        <dbReference type="ARBA" id="ARBA00022603"/>
    </source>
</evidence>
<accession>A0A0C9WP66</accession>
<feature type="compositionally biased region" description="Low complexity" evidence="4">
    <location>
        <begin position="866"/>
        <end position="887"/>
    </location>
</feature>
<evidence type="ECO:0000256" key="3">
    <source>
        <dbReference type="ARBA" id="ARBA00022691"/>
    </source>
</evidence>
<feature type="compositionally biased region" description="Low complexity" evidence="4">
    <location>
        <begin position="808"/>
        <end position="818"/>
    </location>
</feature>
<dbReference type="STRING" id="1095629.A0A0C9WP66"/>
<reference evidence="7" key="2">
    <citation type="submission" date="2015-01" db="EMBL/GenBank/DDBJ databases">
        <title>Evolutionary Origins and Diversification of the Mycorrhizal Mutualists.</title>
        <authorList>
            <consortium name="DOE Joint Genome Institute"/>
            <consortium name="Mycorrhizal Genomics Consortium"/>
            <person name="Kohler A."/>
            <person name="Kuo A."/>
            <person name="Nagy L.G."/>
            <person name="Floudas D."/>
            <person name="Copeland A."/>
            <person name="Barry K.W."/>
            <person name="Cichocki N."/>
            <person name="Veneault-Fourrey C."/>
            <person name="LaButti K."/>
            <person name="Lindquist E.A."/>
            <person name="Lipzen A."/>
            <person name="Lundell T."/>
            <person name="Morin E."/>
            <person name="Murat C."/>
            <person name="Riley R."/>
            <person name="Ohm R."/>
            <person name="Sun H."/>
            <person name="Tunlid A."/>
            <person name="Henrissat B."/>
            <person name="Grigoriev I.V."/>
            <person name="Hibbett D.S."/>
            <person name="Martin F."/>
        </authorList>
    </citation>
    <scope>NUCLEOTIDE SEQUENCE [LARGE SCALE GENOMIC DNA]</scope>
    <source>
        <strain evidence="7">LaAM-08-1</strain>
    </source>
</reference>
<dbReference type="InterPro" id="IPR016461">
    <property type="entry name" value="COMT-like"/>
</dbReference>
<organism evidence="6 7">
    <name type="scientific">Laccaria amethystina LaAM-08-1</name>
    <dbReference type="NCBI Taxonomy" id="1095629"/>
    <lineage>
        <taxon>Eukaryota</taxon>
        <taxon>Fungi</taxon>
        <taxon>Dikarya</taxon>
        <taxon>Basidiomycota</taxon>
        <taxon>Agaricomycotina</taxon>
        <taxon>Agaricomycetes</taxon>
        <taxon>Agaricomycetidae</taxon>
        <taxon>Agaricales</taxon>
        <taxon>Agaricineae</taxon>
        <taxon>Hydnangiaceae</taxon>
        <taxon>Laccaria</taxon>
    </lineage>
</organism>
<feature type="compositionally biased region" description="Low complexity" evidence="4">
    <location>
        <begin position="771"/>
        <end position="788"/>
    </location>
</feature>
<evidence type="ECO:0000256" key="4">
    <source>
        <dbReference type="SAM" id="MobiDB-lite"/>
    </source>
</evidence>
<feature type="region of interest" description="Disordered" evidence="4">
    <location>
        <begin position="969"/>
        <end position="999"/>
    </location>
</feature>
<dbReference type="GO" id="GO:0008171">
    <property type="term" value="F:O-methyltransferase activity"/>
    <property type="evidence" value="ECO:0007669"/>
    <property type="project" value="InterPro"/>
</dbReference>
<dbReference type="HOGENOM" id="CLU_005533_0_2_1"/>
<feature type="compositionally biased region" description="Pro residues" evidence="4">
    <location>
        <begin position="819"/>
        <end position="848"/>
    </location>
</feature>
<evidence type="ECO:0000256" key="2">
    <source>
        <dbReference type="ARBA" id="ARBA00022679"/>
    </source>
</evidence>
<reference evidence="6 7" key="1">
    <citation type="submission" date="2014-04" db="EMBL/GenBank/DDBJ databases">
        <authorList>
            <consortium name="DOE Joint Genome Institute"/>
            <person name="Kuo A."/>
            <person name="Kohler A."/>
            <person name="Nagy L.G."/>
            <person name="Floudas D."/>
            <person name="Copeland A."/>
            <person name="Barry K.W."/>
            <person name="Cichocki N."/>
            <person name="Veneault-Fourrey C."/>
            <person name="LaButti K."/>
            <person name="Lindquist E.A."/>
            <person name="Lipzen A."/>
            <person name="Lundell T."/>
            <person name="Morin E."/>
            <person name="Murat C."/>
            <person name="Sun H."/>
            <person name="Tunlid A."/>
            <person name="Henrissat B."/>
            <person name="Grigoriev I.V."/>
            <person name="Hibbett D.S."/>
            <person name="Martin F."/>
            <person name="Nordberg H.P."/>
            <person name="Cantor M.N."/>
            <person name="Hua S.X."/>
        </authorList>
    </citation>
    <scope>NUCLEOTIDE SEQUENCE [LARGE SCALE GENOMIC DNA]</scope>
    <source>
        <strain evidence="6 7">LaAM-08-1</strain>
    </source>
</reference>
<dbReference type="InterPro" id="IPR029063">
    <property type="entry name" value="SAM-dependent_MTases_sf"/>
</dbReference>
<feature type="region of interest" description="Disordered" evidence="4">
    <location>
        <begin position="719"/>
        <end position="850"/>
    </location>
</feature>
<dbReference type="AlphaFoldDB" id="A0A0C9WP66"/>
<protein>
    <recommendedName>
        <fullName evidence="5">O-methyltransferase C-terminal domain-containing protein</fullName>
    </recommendedName>
</protein>
<dbReference type="SUPFAM" id="SSF46785">
    <property type="entry name" value="Winged helix' DNA-binding domain"/>
    <property type="match status" value="1"/>
</dbReference>
<dbReference type="PROSITE" id="PS51683">
    <property type="entry name" value="SAM_OMT_II"/>
    <property type="match status" value="1"/>
</dbReference>
<feature type="domain" description="O-methyltransferase C-terminal" evidence="5">
    <location>
        <begin position="423"/>
        <end position="556"/>
    </location>
</feature>
<keyword evidence="3" id="KW-0949">S-adenosyl-L-methionine</keyword>
<keyword evidence="1" id="KW-0489">Methyltransferase</keyword>
<dbReference type="InterPro" id="IPR036390">
    <property type="entry name" value="WH_DNA-bd_sf"/>
</dbReference>
<evidence type="ECO:0000313" key="6">
    <source>
        <dbReference type="EMBL" id="KIJ92570.1"/>
    </source>
</evidence>
<keyword evidence="2" id="KW-0808">Transferase</keyword>
<sequence length="1022" mass="107520">MTFAVLRALHTIIGDALNEIEGVYSAHGQSLEVIPAEDIAEASPTEATALVSSPLSSPGTRGTDSHTRSRHKPALSNGTSYAYVSPPPSPCISSPTERIPQPLDHQGGSRTPALDFPSLDAPCDPNSLSEALTAHPTVITAINRVVAAAGQISATVQTPFLSLCDASMGYHLPSCIRILEASHIVEILREAGAPGLHIKSISEQSGIEASKLAHILRLLATHHILREVTPDVFATNRISSLIDSGKSTRELSEFQASGRPELKYENTNGIAAFVGLCADEIQKASAYMTETYLLSPSKQTREGREPTRAPFCFAFSTLESRTDFFGWLEGKADLTLQEVSKGSDDAGVETGPGTSYPAALGSKFAPTPRLPHPQRKKTGSVTISEPLKKSSLEVEAGNPNQFRLERFGKAMSGTGSWEAPGAVLSGFDWHLLPKGSVVVDVGGGIGSTSMLLASAFSSAEGGLGLRFVIQDRPVVVEMGEKAWKAKSPEFLDSGTAVFQVHDFFTPQPIRDAAVFLLRVVLHDWPDDFARRILLNLREAATPETKLLIADFVLPLACADSAGGLEGVEGAESVLAPGPLLPNLGKASANAYWMDLTMQVMFNSQERTLREIVTLASSAGWKVVKVTKAPGSLFGHITAVPTNIPIQQKRARAGSGSAFFEAASAAKLNDSKIVEDDEEERRYRGEMEIIERASSRCGTPTFGSRMELSSVEEALTRFGGGVIRPRGPGPIGKGGPSSLSPPLHGRFGGLKPPLALTTSVGRKKKPSPLSVPPQLSASPLPRSLASPRQQTPIPGAPPTTIRRRMSHAQLSSSSRATTSPLPPTPTTPRQPAPISPLSPPGNPAPPASAPPTRLLARRASHAQLSSSYFPSIPLSPSPSLIPTSIRPTPESPAAHRSNVHLPPSSLATPRQPTITRRSSYAQLPVQGSLRKRSGSVIGFPPPPTPGQRGIGLGVGMGSLLGGGSAGGVLRFEREGGRGSPQECAVTPDGSPGGTSKSAAGAGTSVLAAAARIERGLLSRTPSP</sequence>
<dbReference type="InterPro" id="IPR036388">
    <property type="entry name" value="WH-like_DNA-bd_sf"/>
</dbReference>
<feature type="region of interest" description="Disordered" evidence="4">
    <location>
        <begin position="361"/>
        <end position="384"/>
    </location>
</feature>
<keyword evidence="7" id="KW-1185">Reference proteome</keyword>
<evidence type="ECO:0000313" key="7">
    <source>
        <dbReference type="Proteomes" id="UP000054477"/>
    </source>
</evidence>
<dbReference type="PANTHER" id="PTHR43712">
    <property type="entry name" value="PUTATIVE (AFU_ORTHOLOGUE AFUA_4G14580)-RELATED"/>
    <property type="match status" value="1"/>
</dbReference>
<feature type="compositionally biased region" description="Low complexity" evidence="4">
    <location>
        <begin position="735"/>
        <end position="744"/>
    </location>
</feature>
<dbReference type="GO" id="GO:0032259">
    <property type="term" value="P:methylation"/>
    <property type="evidence" value="ECO:0007669"/>
    <property type="project" value="UniProtKB-KW"/>
</dbReference>
<proteinExistence type="predicted"/>
<dbReference type="OrthoDB" id="2410195at2759"/>
<dbReference type="Gene3D" id="3.40.50.150">
    <property type="entry name" value="Vaccinia Virus protein VP39"/>
    <property type="match status" value="1"/>
</dbReference>
<dbReference type="PANTHER" id="PTHR43712:SF2">
    <property type="entry name" value="O-METHYLTRANSFERASE CICE"/>
    <property type="match status" value="1"/>
</dbReference>
<gene>
    <name evidence="6" type="ORF">K443DRAFT_685182</name>
</gene>
<dbReference type="EMBL" id="KN838901">
    <property type="protein sequence ID" value="KIJ92570.1"/>
    <property type="molecule type" value="Genomic_DNA"/>
</dbReference>